<accession>A0A9D1LNY0</accession>
<dbReference type="InterPro" id="IPR007202">
    <property type="entry name" value="4Fe-4S_dom"/>
</dbReference>
<feature type="domain" description="4Fe-4S" evidence="6">
    <location>
        <begin position="29"/>
        <end position="90"/>
    </location>
</feature>
<evidence type="ECO:0000256" key="4">
    <source>
        <dbReference type="ARBA" id="ARBA00023014"/>
    </source>
</evidence>
<feature type="transmembrane region" description="Helical" evidence="5">
    <location>
        <begin position="6"/>
        <end position="28"/>
    </location>
</feature>
<reference evidence="7" key="1">
    <citation type="submission" date="2020-10" db="EMBL/GenBank/DDBJ databases">
        <authorList>
            <person name="Gilroy R."/>
        </authorList>
    </citation>
    <scope>NUCLEOTIDE SEQUENCE</scope>
    <source>
        <strain evidence="7">ChiGjej1B1-22543</strain>
    </source>
</reference>
<keyword evidence="5" id="KW-0472">Membrane</keyword>
<comment type="caution">
    <text evidence="7">The sequence shown here is derived from an EMBL/GenBank/DDBJ whole genome shotgun (WGS) entry which is preliminary data.</text>
</comment>
<evidence type="ECO:0000256" key="3">
    <source>
        <dbReference type="ARBA" id="ARBA00023004"/>
    </source>
</evidence>
<dbReference type="GO" id="GO:0051539">
    <property type="term" value="F:4 iron, 4 sulfur cluster binding"/>
    <property type="evidence" value="ECO:0007669"/>
    <property type="project" value="UniProtKB-KW"/>
</dbReference>
<sequence>MIIAFAILFALGAIFGLALYFASIFLAVKEDRRIKAVAAMLPNANCGACGHPGCLQMAEALVNGEDKDPSACKPGKEAANFAPIREYLKSHPEPIYEEDDA</sequence>
<evidence type="ECO:0000313" key="8">
    <source>
        <dbReference type="Proteomes" id="UP000824070"/>
    </source>
</evidence>
<dbReference type="Gene3D" id="1.10.15.40">
    <property type="entry name" value="Electron transport complex subunit B, putative Fe-S cluster"/>
    <property type="match status" value="1"/>
</dbReference>
<name>A0A9D1LNY0_9FIRM</name>
<keyword evidence="2" id="KW-0479">Metal-binding</keyword>
<evidence type="ECO:0000256" key="1">
    <source>
        <dbReference type="ARBA" id="ARBA00022485"/>
    </source>
</evidence>
<dbReference type="GO" id="GO:0046872">
    <property type="term" value="F:metal ion binding"/>
    <property type="evidence" value="ECO:0007669"/>
    <property type="project" value="UniProtKB-KW"/>
</dbReference>
<evidence type="ECO:0000313" key="7">
    <source>
        <dbReference type="EMBL" id="HIU45312.1"/>
    </source>
</evidence>
<dbReference type="Proteomes" id="UP000824070">
    <property type="component" value="Unassembled WGS sequence"/>
</dbReference>
<keyword evidence="4" id="KW-0411">Iron-sulfur</keyword>
<dbReference type="AlphaFoldDB" id="A0A9D1LNY0"/>
<dbReference type="Pfam" id="PF04060">
    <property type="entry name" value="FeS"/>
    <property type="match status" value="1"/>
</dbReference>
<evidence type="ECO:0000256" key="2">
    <source>
        <dbReference type="ARBA" id="ARBA00022723"/>
    </source>
</evidence>
<evidence type="ECO:0000259" key="6">
    <source>
        <dbReference type="PROSITE" id="PS51656"/>
    </source>
</evidence>
<keyword evidence="5" id="KW-1133">Transmembrane helix</keyword>
<keyword evidence="1" id="KW-0004">4Fe-4S</keyword>
<keyword evidence="3" id="KW-0408">Iron</keyword>
<reference evidence="7" key="2">
    <citation type="journal article" date="2021" name="PeerJ">
        <title>Extensive microbial diversity within the chicken gut microbiome revealed by metagenomics and culture.</title>
        <authorList>
            <person name="Gilroy R."/>
            <person name="Ravi A."/>
            <person name="Getino M."/>
            <person name="Pursley I."/>
            <person name="Horton D.L."/>
            <person name="Alikhan N.F."/>
            <person name="Baker D."/>
            <person name="Gharbi K."/>
            <person name="Hall N."/>
            <person name="Watson M."/>
            <person name="Adriaenssens E.M."/>
            <person name="Foster-Nyarko E."/>
            <person name="Jarju S."/>
            <person name="Secka A."/>
            <person name="Antonio M."/>
            <person name="Oren A."/>
            <person name="Chaudhuri R.R."/>
            <person name="La Ragione R."/>
            <person name="Hildebrand F."/>
            <person name="Pallen M.J."/>
        </authorList>
    </citation>
    <scope>NUCLEOTIDE SEQUENCE</scope>
    <source>
        <strain evidence="7">ChiGjej1B1-22543</strain>
    </source>
</reference>
<proteinExistence type="predicted"/>
<dbReference type="EMBL" id="DVMV01000023">
    <property type="protein sequence ID" value="HIU45312.1"/>
    <property type="molecule type" value="Genomic_DNA"/>
</dbReference>
<dbReference type="PROSITE" id="PS51656">
    <property type="entry name" value="4FE4S"/>
    <property type="match status" value="1"/>
</dbReference>
<keyword evidence="5" id="KW-0812">Transmembrane</keyword>
<evidence type="ECO:0000256" key="5">
    <source>
        <dbReference type="SAM" id="Phobius"/>
    </source>
</evidence>
<gene>
    <name evidence="7" type="ORF">IAC52_03330</name>
</gene>
<protein>
    <submittedName>
        <fullName evidence="7">Electron transporter RnfB</fullName>
    </submittedName>
</protein>
<organism evidence="7 8">
    <name type="scientific">Candidatus Alloenteromonas pullicola</name>
    <dbReference type="NCBI Taxonomy" id="2840784"/>
    <lineage>
        <taxon>Bacteria</taxon>
        <taxon>Bacillati</taxon>
        <taxon>Bacillota</taxon>
        <taxon>Bacillota incertae sedis</taxon>
        <taxon>Candidatus Alloenteromonas</taxon>
    </lineage>
</organism>